<name>A0ABR3Z8Y4_9PEZI</name>
<evidence type="ECO:0008006" key="4">
    <source>
        <dbReference type="Google" id="ProtNLM"/>
    </source>
</evidence>
<comment type="caution">
    <text evidence="2">The sequence shown here is derived from an EMBL/GenBank/DDBJ whole genome shotgun (WGS) entry which is preliminary data.</text>
</comment>
<organism evidence="2 3">
    <name type="scientific">Sporothrix stenoceras</name>
    <dbReference type="NCBI Taxonomy" id="5173"/>
    <lineage>
        <taxon>Eukaryota</taxon>
        <taxon>Fungi</taxon>
        <taxon>Dikarya</taxon>
        <taxon>Ascomycota</taxon>
        <taxon>Pezizomycotina</taxon>
        <taxon>Sordariomycetes</taxon>
        <taxon>Sordariomycetidae</taxon>
        <taxon>Ophiostomatales</taxon>
        <taxon>Ophiostomataceae</taxon>
        <taxon>Sporothrix</taxon>
    </lineage>
</organism>
<protein>
    <recommendedName>
        <fullName evidence="4">F-box domain-containing protein</fullName>
    </recommendedName>
</protein>
<sequence>MKITDLPSELINLVVAELARDDLKPLRLTHSIFINATERRLFTTVVISKTKRDLASLLGIAGTPRLAVIPTRLVWYELTEDHNHHLRMPKEKRSIRPSYSERVQYMLHDLIADSFWTEPFLADDDPEKYDPENAEWMATKEALYLSRREASQAATEKVIGEAVRQLVKIHTLVAQPMPIDRVLAVSDSGYHLDGEVLKNVMDGDAAYPPNGLFLFSRACLGDDLTNRIRSLYLSGPFTRPNVFARYYGASDDGLALFTNLTTIDLCMSWMLDVQISEGQELWTSDRTRCLPMAKCLQSASKLQHLTICFEAQPDQHTKRGLLDTVLFTDVGQEENKKDKGTEEGKGKEKEEETARREQDVHGGQQPLWPMLHSLHLVDALYEEKQIVDFVARHAATLRHLGLMDCLGHSTLIAAELAAIPRLQLSSFKVRSYMFYRGHPHTAREDYLVSEEALLAFVNKESSFNPVAKTKRKVFSTGPFIWDPRSWPAVAYFDLAASHTRHTGPKGDVPGLGLPGELGIDLGHQDEIMSAYSGAGDIRGENQPPQADHDGWYYATDSSEAEIEYGMDDMQDDDGAWPPRRNDPEVPLPYDAVDRAWITAWAKQTAHDEDINLDLVTAEPLGRDEPKWKAPFRQSLLLSDRAADIRHMERCRGENTEASPRWCWMRINSHQADSDDMSQEIYYWKTKVPGQGNPTTNWTFYKTFEDGTARHGFGADPLDFFSEWDSDSDKEYDRSDSDESDEDKDEGKAKKDTMHAEASVYSRAFKRFLANPFDRGDPLEADVDVIRLELVDDSEDADEDENEDNSGMDGQLRNVRNARRAEVAARKARNQLLDAARGHTVKGMLLVGVTADLLPAKVGMLVPKKVPPKPAERVVRAAQRSEASTTTETAATTATTATTENNG</sequence>
<evidence type="ECO:0000256" key="1">
    <source>
        <dbReference type="SAM" id="MobiDB-lite"/>
    </source>
</evidence>
<feature type="compositionally biased region" description="Basic and acidic residues" evidence="1">
    <location>
        <begin position="333"/>
        <end position="360"/>
    </location>
</feature>
<feature type="region of interest" description="Disordered" evidence="1">
    <location>
        <begin position="867"/>
        <end position="902"/>
    </location>
</feature>
<dbReference type="Proteomes" id="UP001583186">
    <property type="component" value="Unassembled WGS sequence"/>
</dbReference>
<feature type="compositionally biased region" description="Basic and acidic residues" evidence="1">
    <location>
        <begin position="726"/>
        <end position="736"/>
    </location>
</feature>
<feature type="region of interest" description="Disordered" evidence="1">
    <location>
        <begin position="723"/>
        <end position="752"/>
    </location>
</feature>
<accession>A0ABR3Z8Y4</accession>
<keyword evidence="3" id="KW-1185">Reference proteome</keyword>
<gene>
    <name evidence="2" type="ORF">Sste5346_004443</name>
</gene>
<proteinExistence type="predicted"/>
<feature type="region of interest" description="Disordered" evidence="1">
    <location>
        <begin position="333"/>
        <end position="364"/>
    </location>
</feature>
<feature type="compositionally biased region" description="Low complexity" evidence="1">
    <location>
        <begin position="880"/>
        <end position="902"/>
    </location>
</feature>
<evidence type="ECO:0000313" key="3">
    <source>
        <dbReference type="Proteomes" id="UP001583186"/>
    </source>
</evidence>
<reference evidence="2 3" key="1">
    <citation type="journal article" date="2024" name="IMA Fungus">
        <title>IMA Genome - F19 : A genome assembly and annotation guide to empower mycologists, including annotated draft genome sequences of Ceratocystis pirilliformis, Diaporthe australafricana, Fusarium ophioides, Paecilomyces lecythidis, and Sporothrix stenoceras.</title>
        <authorList>
            <person name="Aylward J."/>
            <person name="Wilson A.M."/>
            <person name="Visagie C.M."/>
            <person name="Spraker J."/>
            <person name="Barnes I."/>
            <person name="Buitendag C."/>
            <person name="Ceriani C."/>
            <person name="Del Mar Angel L."/>
            <person name="du Plessis D."/>
            <person name="Fuchs T."/>
            <person name="Gasser K."/>
            <person name="Kramer D."/>
            <person name="Li W."/>
            <person name="Munsamy K."/>
            <person name="Piso A."/>
            <person name="Price J.L."/>
            <person name="Sonnekus B."/>
            <person name="Thomas C."/>
            <person name="van der Nest A."/>
            <person name="van Dijk A."/>
            <person name="van Heerden A."/>
            <person name="van Vuuren N."/>
            <person name="Yilmaz N."/>
            <person name="Duong T.A."/>
            <person name="van der Merwe N.A."/>
            <person name="Wingfield M.J."/>
            <person name="Wingfield B.D."/>
        </authorList>
    </citation>
    <scope>NUCLEOTIDE SEQUENCE [LARGE SCALE GENOMIC DNA]</scope>
    <source>
        <strain evidence="2 3">CMW 5346</strain>
    </source>
</reference>
<evidence type="ECO:0000313" key="2">
    <source>
        <dbReference type="EMBL" id="KAL1896810.1"/>
    </source>
</evidence>
<dbReference type="EMBL" id="JAWCUI010000021">
    <property type="protein sequence ID" value="KAL1896810.1"/>
    <property type="molecule type" value="Genomic_DNA"/>
</dbReference>